<dbReference type="EMBL" id="JAAABI010000002">
    <property type="protein sequence ID" value="NAY91403.1"/>
    <property type="molecule type" value="Genomic_DNA"/>
</dbReference>
<reference evidence="1" key="1">
    <citation type="submission" date="2020-01" db="EMBL/GenBank/DDBJ databases">
        <title>Muricauda ochracea sp. nov., isolated from a tidal flat of Garorim bay in Korea.</title>
        <authorList>
            <person name="Kim D."/>
            <person name="Yoo Y."/>
            <person name="Kim J.-J."/>
        </authorList>
    </citation>
    <scope>NUCLEOTIDE SEQUENCE</scope>
    <source>
        <strain evidence="1">JGD-17</strain>
    </source>
</reference>
<sequence>MTSRLGPYETLLKIDIVDFQDYVQLKHFGIRKLSYKEQCALFDLESFDVDEHKEVKNWKPKSPDKKKNRLKYLDGYSRQDWEELIGSEYYILCDKLENVESILDAFRLYKLGYVVATFSKSQRYDACQFHYPRFIKVSKAGLLKINVSELKEIENLFLEIRSISNKKIKLNLERFINAPNTYHHSYINLVGILESLLTGNDNGELKFRFALYMNHTLKNAIKSEIEIDFITAKKLYDIRSSLVHSGVSKKFSKELYLLLRDITREILVWSIYNPNYNAEDDFLKTTFPLKK</sequence>
<dbReference type="Proteomes" id="UP000667650">
    <property type="component" value="Unassembled WGS sequence"/>
</dbReference>
<dbReference type="AlphaFoldDB" id="A0A964WX36"/>
<comment type="caution">
    <text evidence="1">The sequence shown here is derived from an EMBL/GenBank/DDBJ whole genome shotgun (WGS) entry which is preliminary data.</text>
</comment>
<protein>
    <recommendedName>
        <fullName evidence="3">Apea-like HEPN domain-containing protein</fullName>
    </recommendedName>
</protein>
<gene>
    <name evidence="1" type="ORF">GTQ34_05675</name>
</gene>
<proteinExistence type="predicted"/>
<evidence type="ECO:0008006" key="3">
    <source>
        <dbReference type="Google" id="ProtNLM"/>
    </source>
</evidence>
<organism evidence="1 2">
    <name type="scientific">Flagellimonas ochracea</name>
    <dbReference type="NCBI Taxonomy" id="2696472"/>
    <lineage>
        <taxon>Bacteria</taxon>
        <taxon>Pseudomonadati</taxon>
        <taxon>Bacteroidota</taxon>
        <taxon>Flavobacteriia</taxon>
        <taxon>Flavobacteriales</taxon>
        <taxon>Flavobacteriaceae</taxon>
        <taxon>Flagellimonas</taxon>
    </lineage>
</organism>
<name>A0A964WX36_9FLAO</name>
<keyword evidence="2" id="KW-1185">Reference proteome</keyword>
<evidence type="ECO:0000313" key="1">
    <source>
        <dbReference type="EMBL" id="NAY91403.1"/>
    </source>
</evidence>
<accession>A0A964WX36</accession>
<evidence type="ECO:0000313" key="2">
    <source>
        <dbReference type="Proteomes" id="UP000667650"/>
    </source>
</evidence>
<dbReference type="RefSeq" id="WP_166522828.1">
    <property type="nucleotide sequence ID" value="NZ_JAAABI010000002.1"/>
</dbReference>